<comment type="caution">
    <text evidence="1">The sequence shown here is derived from an EMBL/GenBank/DDBJ whole genome shotgun (WGS) entry which is preliminary data.</text>
</comment>
<proteinExistence type="predicted"/>
<organism evidence="1 2">
    <name type="scientific">Nocardiopsis tropica</name>
    <dbReference type="NCBI Taxonomy" id="109330"/>
    <lineage>
        <taxon>Bacteria</taxon>
        <taxon>Bacillati</taxon>
        <taxon>Actinomycetota</taxon>
        <taxon>Actinomycetes</taxon>
        <taxon>Streptosporangiales</taxon>
        <taxon>Nocardiopsidaceae</taxon>
        <taxon>Nocardiopsis</taxon>
    </lineage>
</organism>
<name>A0ABU7KK49_9ACTN</name>
<reference evidence="1 2" key="1">
    <citation type="submission" date="2023-07" db="EMBL/GenBank/DDBJ databases">
        <authorList>
            <person name="Girao M."/>
            <person name="Carvalho M.F."/>
        </authorList>
    </citation>
    <scope>NUCLEOTIDE SEQUENCE [LARGE SCALE GENOMIC DNA]</scope>
    <source>
        <strain evidence="1 2">66/93</strain>
    </source>
</reference>
<evidence type="ECO:0000313" key="1">
    <source>
        <dbReference type="EMBL" id="MEE2049379.1"/>
    </source>
</evidence>
<sequence>MTQVQLVDRWGYAAAGLAVVLLGAGCAAQGETVADAEVADDARGAFTVAEVEAVEEFLADDPRGPTTEDIDESLLIDGEVVQNPRQWTVGAPGYVSALLVEVEEAFS</sequence>
<dbReference type="Proteomes" id="UP001348641">
    <property type="component" value="Unassembled WGS sequence"/>
</dbReference>
<gene>
    <name evidence="1" type="ORF">Q8A49_02600</name>
</gene>
<dbReference type="RefSeq" id="WP_330156659.1">
    <property type="nucleotide sequence ID" value="NZ_BAAAJA010000001.1"/>
</dbReference>
<evidence type="ECO:0000313" key="2">
    <source>
        <dbReference type="Proteomes" id="UP001348641"/>
    </source>
</evidence>
<accession>A0ABU7KK49</accession>
<protein>
    <submittedName>
        <fullName evidence="1">Uncharacterized protein</fullName>
    </submittedName>
</protein>
<dbReference type="EMBL" id="JAUUCC010000004">
    <property type="protein sequence ID" value="MEE2049379.1"/>
    <property type="molecule type" value="Genomic_DNA"/>
</dbReference>